<gene>
    <name evidence="2" type="ORF">DW322_03080</name>
</gene>
<sequence length="185" mass="20483">MTTTITPAERYRSAAHTLTDRITAVPDDAWTAPSPCEGWTVRDVVAHLVETERDIVRHVDLELPHDPDPATDPVGAWLATRNAMQAILDDPELGSREYDGHFGRTNLAATIETFYCFDLLVHGWDIARGAGIDDRIETSDLEWLDSLRPVMGEAIRYDGVCGPEVPVAADADLQTRVLAYLGRRS</sequence>
<dbReference type="SUPFAM" id="SSF109854">
    <property type="entry name" value="DinB/YfiT-like putative metalloenzymes"/>
    <property type="match status" value="1"/>
</dbReference>
<reference evidence="2 3" key="1">
    <citation type="submission" date="2018-07" db="EMBL/GenBank/DDBJ databases">
        <title>Genome sequence of Rhodococcus rhodnii ATCC 35071 from Rhodnius prolixus.</title>
        <authorList>
            <person name="Patel V."/>
            <person name="Vogel K.J."/>
        </authorList>
    </citation>
    <scope>NUCLEOTIDE SEQUENCE [LARGE SCALE GENOMIC DNA]</scope>
    <source>
        <strain evidence="2 3">ATCC 35071</strain>
    </source>
</reference>
<dbReference type="EMBL" id="QRCM01000001">
    <property type="protein sequence ID" value="TXG89405.1"/>
    <property type="molecule type" value="Genomic_DNA"/>
</dbReference>
<evidence type="ECO:0000259" key="1">
    <source>
        <dbReference type="Pfam" id="PF11716"/>
    </source>
</evidence>
<evidence type="ECO:0000313" key="3">
    <source>
        <dbReference type="Proteomes" id="UP000471120"/>
    </source>
</evidence>
<dbReference type="InterPro" id="IPR017520">
    <property type="entry name" value="CHP03086"/>
</dbReference>
<organism evidence="2 3">
    <name type="scientific">Rhodococcus rhodnii</name>
    <dbReference type="NCBI Taxonomy" id="38312"/>
    <lineage>
        <taxon>Bacteria</taxon>
        <taxon>Bacillati</taxon>
        <taxon>Actinomycetota</taxon>
        <taxon>Actinomycetes</taxon>
        <taxon>Mycobacteriales</taxon>
        <taxon>Nocardiaceae</taxon>
        <taxon>Rhodococcus</taxon>
    </lineage>
</organism>
<dbReference type="RefSeq" id="WP_010837159.1">
    <property type="nucleotide sequence ID" value="NZ_QRCM01000001.1"/>
</dbReference>
<dbReference type="Pfam" id="PF11716">
    <property type="entry name" value="MDMPI_N"/>
    <property type="match status" value="1"/>
</dbReference>
<evidence type="ECO:0000313" key="2">
    <source>
        <dbReference type="EMBL" id="TXG89405.1"/>
    </source>
</evidence>
<protein>
    <submittedName>
        <fullName evidence="2">TIGR03086 family protein</fullName>
    </submittedName>
</protein>
<feature type="domain" description="Mycothiol-dependent maleylpyruvate isomerase metal-binding" evidence="1">
    <location>
        <begin position="12"/>
        <end position="126"/>
    </location>
</feature>
<comment type="caution">
    <text evidence="2">The sequence shown here is derived from an EMBL/GenBank/DDBJ whole genome shotgun (WGS) entry which is preliminary data.</text>
</comment>
<dbReference type="AlphaFoldDB" id="A0A6P2CA33"/>
<dbReference type="Gene3D" id="1.20.120.450">
    <property type="entry name" value="dinb family like domain"/>
    <property type="match status" value="1"/>
</dbReference>
<dbReference type="InterPro" id="IPR034660">
    <property type="entry name" value="DinB/YfiT-like"/>
</dbReference>
<dbReference type="Proteomes" id="UP000471120">
    <property type="component" value="Unassembled WGS sequence"/>
</dbReference>
<dbReference type="GO" id="GO:0046872">
    <property type="term" value="F:metal ion binding"/>
    <property type="evidence" value="ECO:0007669"/>
    <property type="project" value="InterPro"/>
</dbReference>
<name>A0A6P2CA33_9NOCA</name>
<dbReference type="InterPro" id="IPR017517">
    <property type="entry name" value="Maleyloyr_isom"/>
</dbReference>
<dbReference type="InterPro" id="IPR024344">
    <property type="entry name" value="MDMPI_metal-binding"/>
</dbReference>
<accession>A0A6P2CA33</accession>
<dbReference type="NCBIfam" id="TIGR03083">
    <property type="entry name" value="maleylpyruvate isomerase family mycothiol-dependent enzyme"/>
    <property type="match status" value="1"/>
</dbReference>
<dbReference type="NCBIfam" id="TIGR03086">
    <property type="entry name" value="TIGR03086 family metal-binding protein"/>
    <property type="match status" value="1"/>
</dbReference>
<proteinExistence type="predicted"/>